<keyword evidence="7" id="KW-0067">ATP-binding</keyword>
<sequence>MINKVSNKQVLFSTLLSNSKTIKSFSVAKLGVFGSLITGNQKDESDVDFLVEFYPNQKSYDNYIDLSYYLEGLLGRKVELVTPQSLSKYIGPHILNQTEYVAI</sequence>
<keyword evidence="6" id="KW-0547">Nucleotide-binding</keyword>
<evidence type="ECO:0000256" key="5">
    <source>
        <dbReference type="ARBA" id="ARBA00022723"/>
    </source>
</evidence>
<keyword evidence="3" id="KW-0808">Transferase</keyword>
<evidence type="ECO:0000256" key="1">
    <source>
        <dbReference type="ARBA" id="ARBA00001946"/>
    </source>
</evidence>
<keyword evidence="12" id="KW-1185">Reference proteome</keyword>
<comment type="similarity">
    <text evidence="9">Belongs to the MntA antitoxin family.</text>
</comment>
<name>A0ABP7NXJ0_9SPHI</name>
<dbReference type="PANTHER" id="PTHR33571:SF14">
    <property type="entry name" value="PROTEIN ADENYLYLTRANSFERASE MJ0435-RELATED"/>
    <property type="match status" value="1"/>
</dbReference>
<dbReference type="EMBL" id="BAABAK010000003">
    <property type="protein sequence ID" value="GAA3956088.1"/>
    <property type="molecule type" value="Genomic_DNA"/>
</dbReference>
<dbReference type="InterPro" id="IPR043519">
    <property type="entry name" value="NT_sf"/>
</dbReference>
<comment type="caution">
    <text evidence="11">The sequence shown here is derived from an EMBL/GenBank/DDBJ whole genome shotgun (WGS) entry which is preliminary data.</text>
</comment>
<dbReference type="SUPFAM" id="SSF81301">
    <property type="entry name" value="Nucleotidyltransferase"/>
    <property type="match status" value="1"/>
</dbReference>
<comment type="cofactor">
    <cofactor evidence="1">
        <name>Mg(2+)</name>
        <dbReference type="ChEBI" id="CHEBI:18420"/>
    </cofactor>
</comment>
<evidence type="ECO:0000256" key="3">
    <source>
        <dbReference type="ARBA" id="ARBA00022679"/>
    </source>
</evidence>
<accession>A0ABP7NXJ0</accession>
<feature type="domain" description="Polymerase nucleotidyl transferase" evidence="10">
    <location>
        <begin position="23"/>
        <end position="90"/>
    </location>
</feature>
<evidence type="ECO:0000256" key="2">
    <source>
        <dbReference type="ARBA" id="ARBA00022649"/>
    </source>
</evidence>
<dbReference type="CDD" id="cd05403">
    <property type="entry name" value="NT_KNTase_like"/>
    <property type="match status" value="1"/>
</dbReference>
<gene>
    <name evidence="11" type="ORF">GCM10022246_07610</name>
</gene>
<evidence type="ECO:0000256" key="9">
    <source>
        <dbReference type="ARBA" id="ARBA00038276"/>
    </source>
</evidence>
<evidence type="ECO:0000259" key="10">
    <source>
        <dbReference type="Pfam" id="PF01909"/>
    </source>
</evidence>
<protein>
    <submittedName>
        <fullName evidence="11">Nucleotidyltransferase family protein</fullName>
    </submittedName>
</protein>
<keyword evidence="4" id="KW-0548">Nucleotidyltransferase</keyword>
<dbReference type="InterPro" id="IPR052038">
    <property type="entry name" value="Type-VII_TA_antitoxin"/>
</dbReference>
<reference evidence="12" key="1">
    <citation type="journal article" date="2019" name="Int. J. Syst. Evol. Microbiol.">
        <title>The Global Catalogue of Microorganisms (GCM) 10K type strain sequencing project: providing services to taxonomists for standard genome sequencing and annotation.</title>
        <authorList>
            <consortium name="The Broad Institute Genomics Platform"/>
            <consortium name="The Broad Institute Genome Sequencing Center for Infectious Disease"/>
            <person name="Wu L."/>
            <person name="Ma J."/>
        </authorList>
    </citation>
    <scope>NUCLEOTIDE SEQUENCE [LARGE SCALE GENOMIC DNA]</scope>
    <source>
        <strain evidence="12">JCM 17338</strain>
    </source>
</reference>
<evidence type="ECO:0000256" key="7">
    <source>
        <dbReference type="ARBA" id="ARBA00022840"/>
    </source>
</evidence>
<evidence type="ECO:0000313" key="12">
    <source>
        <dbReference type="Proteomes" id="UP001501081"/>
    </source>
</evidence>
<dbReference type="InterPro" id="IPR002934">
    <property type="entry name" value="Polymerase_NTP_transf_dom"/>
</dbReference>
<dbReference type="Proteomes" id="UP001501081">
    <property type="component" value="Unassembled WGS sequence"/>
</dbReference>
<organism evidence="11 12">
    <name type="scientific">Pedobacter ginsengiterrae</name>
    <dbReference type="NCBI Taxonomy" id="871696"/>
    <lineage>
        <taxon>Bacteria</taxon>
        <taxon>Pseudomonadati</taxon>
        <taxon>Bacteroidota</taxon>
        <taxon>Sphingobacteriia</taxon>
        <taxon>Sphingobacteriales</taxon>
        <taxon>Sphingobacteriaceae</taxon>
        <taxon>Pedobacter</taxon>
    </lineage>
</organism>
<keyword evidence="5" id="KW-0479">Metal-binding</keyword>
<keyword evidence="8" id="KW-0460">Magnesium</keyword>
<evidence type="ECO:0000256" key="8">
    <source>
        <dbReference type="ARBA" id="ARBA00022842"/>
    </source>
</evidence>
<evidence type="ECO:0000313" key="11">
    <source>
        <dbReference type="EMBL" id="GAA3956088.1"/>
    </source>
</evidence>
<dbReference type="PANTHER" id="PTHR33571">
    <property type="entry name" value="SSL8005 PROTEIN"/>
    <property type="match status" value="1"/>
</dbReference>
<evidence type="ECO:0000256" key="6">
    <source>
        <dbReference type="ARBA" id="ARBA00022741"/>
    </source>
</evidence>
<keyword evidence="2" id="KW-1277">Toxin-antitoxin system</keyword>
<dbReference type="Gene3D" id="3.30.460.10">
    <property type="entry name" value="Beta Polymerase, domain 2"/>
    <property type="match status" value="1"/>
</dbReference>
<proteinExistence type="inferred from homology"/>
<evidence type="ECO:0000256" key="4">
    <source>
        <dbReference type="ARBA" id="ARBA00022695"/>
    </source>
</evidence>
<dbReference type="Pfam" id="PF01909">
    <property type="entry name" value="NTP_transf_2"/>
    <property type="match status" value="1"/>
</dbReference>